<keyword evidence="1" id="KW-0812">Transmembrane</keyword>
<organism evidence="2 3">
    <name type="scientific">Nitrincola lacisaponensis</name>
    <dbReference type="NCBI Taxonomy" id="267850"/>
    <lineage>
        <taxon>Bacteria</taxon>
        <taxon>Pseudomonadati</taxon>
        <taxon>Pseudomonadota</taxon>
        <taxon>Gammaproteobacteria</taxon>
        <taxon>Oceanospirillales</taxon>
        <taxon>Oceanospirillaceae</taxon>
        <taxon>Nitrincola</taxon>
    </lineage>
</organism>
<dbReference type="PATRIC" id="fig|267850.7.peg.2292"/>
<name>A0A063Y205_9GAMM</name>
<dbReference type="EMBL" id="JMSZ01000032">
    <property type="protein sequence ID" value="KDE39195.1"/>
    <property type="molecule type" value="Genomic_DNA"/>
</dbReference>
<reference evidence="2 3" key="1">
    <citation type="journal article" date="2005" name="Int. J. Syst. Evol. Microbiol.">
        <title>Nitrincola lacisaponensis gen. nov., sp. nov., a novel alkaliphilic bacterium isolated from an alkaline, saline lake.</title>
        <authorList>
            <person name="Dimitriu P.A."/>
            <person name="Shukla S.K."/>
            <person name="Conradt J."/>
            <person name="Marquez M.C."/>
            <person name="Ventosa A."/>
            <person name="Maglia A."/>
            <person name="Peyton B.M."/>
            <person name="Pinkart H.C."/>
            <person name="Mormile M.R."/>
        </authorList>
    </citation>
    <scope>NUCLEOTIDE SEQUENCE [LARGE SCALE GENOMIC DNA]</scope>
    <source>
        <strain evidence="2 3">4CA</strain>
    </source>
</reference>
<dbReference type="STRING" id="267850.ADINL_2324"/>
<dbReference type="Pfam" id="PF11743">
    <property type="entry name" value="DUF3301"/>
    <property type="match status" value="1"/>
</dbReference>
<proteinExistence type="predicted"/>
<keyword evidence="1" id="KW-1133">Transmembrane helix</keyword>
<keyword evidence="1" id="KW-0472">Membrane</keyword>
<comment type="caution">
    <text evidence="2">The sequence shown here is derived from an EMBL/GenBank/DDBJ whole genome shotgun (WGS) entry which is preliminary data.</text>
</comment>
<dbReference type="AlphaFoldDB" id="A0A063Y205"/>
<dbReference type="OrthoDB" id="5959530at2"/>
<dbReference type="Proteomes" id="UP000027318">
    <property type="component" value="Unassembled WGS sequence"/>
</dbReference>
<accession>A0A063Y205</accession>
<keyword evidence="3" id="KW-1185">Reference proteome</keyword>
<protein>
    <recommendedName>
        <fullName evidence="4">DUF3301 domain-containing protein</fullName>
    </recommendedName>
</protein>
<evidence type="ECO:0000313" key="3">
    <source>
        <dbReference type="Proteomes" id="UP000027318"/>
    </source>
</evidence>
<feature type="transmembrane region" description="Helical" evidence="1">
    <location>
        <begin position="6"/>
        <end position="22"/>
    </location>
</feature>
<gene>
    <name evidence="2" type="ORF">ADINL_2324</name>
</gene>
<dbReference type="RefSeq" id="WP_036548000.1">
    <property type="nucleotide sequence ID" value="NZ_JMSZ01000032.1"/>
</dbReference>
<evidence type="ECO:0000256" key="1">
    <source>
        <dbReference type="SAM" id="Phobius"/>
    </source>
</evidence>
<dbReference type="InterPro" id="IPR021732">
    <property type="entry name" value="DUF3301"/>
</dbReference>
<evidence type="ECO:0008006" key="4">
    <source>
        <dbReference type="Google" id="ProtNLM"/>
    </source>
</evidence>
<sequence>MWFDLQALIWFCLLGCLALFWWQNLKMREIALKAVKHYCDREGLQLLDQSVALKGMGFQRDPHTGQSVLRRRYRFEFTSTGDERYQGTVVLHGQRLAGITTEPYRIPE</sequence>
<evidence type="ECO:0000313" key="2">
    <source>
        <dbReference type="EMBL" id="KDE39195.1"/>
    </source>
</evidence>